<dbReference type="PROSITE" id="PS51257">
    <property type="entry name" value="PROKAR_LIPOPROTEIN"/>
    <property type="match status" value="1"/>
</dbReference>
<evidence type="ECO:0000259" key="7">
    <source>
        <dbReference type="PROSITE" id="PS50048"/>
    </source>
</evidence>
<dbReference type="CDD" id="cd00067">
    <property type="entry name" value="GAL4"/>
    <property type="match status" value="1"/>
</dbReference>
<dbReference type="Proteomes" id="UP000053095">
    <property type="component" value="Unassembled WGS sequence"/>
</dbReference>
<dbReference type="InterPro" id="IPR007219">
    <property type="entry name" value="XnlR_reg_dom"/>
</dbReference>
<dbReference type="Pfam" id="PF00172">
    <property type="entry name" value="Zn_clus"/>
    <property type="match status" value="1"/>
</dbReference>
<keyword evidence="3" id="KW-0238">DNA-binding</keyword>
<keyword evidence="5" id="KW-0539">Nucleus</keyword>
<feature type="region of interest" description="Disordered" evidence="6">
    <location>
        <begin position="389"/>
        <end position="409"/>
    </location>
</feature>
<dbReference type="PANTHER" id="PTHR47785:SF7">
    <property type="entry name" value="ZN(II)2CYS6 TRANSCRIPTION FACTOR (EUROFUNG)"/>
    <property type="match status" value="1"/>
</dbReference>
<dbReference type="SMART" id="SM00066">
    <property type="entry name" value="GAL4"/>
    <property type="match status" value="1"/>
</dbReference>
<dbReference type="SUPFAM" id="SSF57701">
    <property type="entry name" value="Zn2/Cys6 DNA-binding domain"/>
    <property type="match status" value="1"/>
</dbReference>
<feature type="region of interest" description="Disordered" evidence="6">
    <location>
        <begin position="1"/>
        <end position="27"/>
    </location>
</feature>
<name>A0A0B8MY06_TALPI</name>
<dbReference type="Gene3D" id="4.10.240.10">
    <property type="entry name" value="Zn(2)-C6 fungal-type DNA-binding domain"/>
    <property type="match status" value="1"/>
</dbReference>
<keyword evidence="9" id="KW-1185">Reference proteome</keyword>
<reference evidence="9" key="1">
    <citation type="journal article" date="2015" name="Genome Announc.">
        <title>Draft genome sequence of Talaromyces cellulolyticus strain Y-94, a source of lignocellulosic biomass-degrading enzymes.</title>
        <authorList>
            <person name="Fujii T."/>
            <person name="Koike H."/>
            <person name="Sawayama S."/>
            <person name="Yano S."/>
            <person name="Inoue H."/>
        </authorList>
    </citation>
    <scope>NUCLEOTIDE SEQUENCE [LARGE SCALE GENOMIC DNA]</scope>
    <source>
        <strain evidence="9">Y-94</strain>
    </source>
</reference>
<evidence type="ECO:0000256" key="3">
    <source>
        <dbReference type="ARBA" id="ARBA00023125"/>
    </source>
</evidence>
<keyword evidence="4" id="KW-0804">Transcription</keyword>
<evidence type="ECO:0000313" key="9">
    <source>
        <dbReference type="Proteomes" id="UP000053095"/>
    </source>
</evidence>
<accession>A0A0B8MY06</accession>
<feature type="domain" description="Zn(2)-C6 fungal-type" evidence="7">
    <location>
        <begin position="92"/>
        <end position="122"/>
    </location>
</feature>
<dbReference type="InterPro" id="IPR001138">
    <property type="entry name" value="Zn2Cys6_DnaBD"/>
</dbReference>
<dbReference type="GO" id="GO:0003677">
    <property type="term" value="F:DNA binding"/>
    <property type="evidence" value="ECO:0007669"/>
    <property type="project" value="UniProtKB-KW"/>
</dbReference>
<evidence type="ECO:0000256" key="2">
    <source>
        <dbReference type="ARBA" id="ARBA00023015"/>
    </source>
</evidence>
<sequence>MRGRNSPTAGELKKGSSPPSTIVSTFSCDSPRIESQSYSMASSEDHALALQTQDLNENPTSSPLELLPAAVGEKRPLPRGTASYPRKRAVTACQVCRARRTKCDNRKPTCSFCLKVGARCIQSPVDLSSFDPASLKLLERLDEVESAIGKCQSAVESIGSRFNNNTSSGTESSNFRRAGYPDIDRSRLLPASIKTICQWPTFEMAGLGQPVGEFAASGLAWTSASPAEIDTSSTVSIDDLQPRFTKLLVDNFFQYIHVKNPVLDETRTRRMVFRLCMDGLDWSAEASLVLLVLALGATATPFEYPKSGMKDPETLPYARTFYNAAQKRLWASFSGSNRVLQGQCFFLSGVYATTMFQPETAWRFFLQALACCQGFQFLRNSNSSLESRHAQTLNLHESPSPDPSASSPSIITTEQTIYWSAWKSERELRWYYEMCDFPLSVVDLGIYPPFFPTPPVVAENDVSPGMGNDEMQYRERLSWYFYLSEISLRRLSFCISNGIVKFEPTGEDSFLDGLAKETPVYEAQAEEWAMRLPRIVSIAGPPDEDDICRFVLRGHLVNLYEIIYWPFIDAFINGVPADGADRPLLWSLVRKGLENHVARLWVNEPGYKHRHHGTLFLLHSCSRSALVLIAAAASLKHRLDQGIQPNLFMPARWHEAVRLAIEMNRYWVMESADSEYLLHILEKTYAHVQHLESL</sequence>
<evidence type="ECO:0000256" key="6">
    <source>
        <dbReference type="SAM" id="MobiDB-lite"/>
    </source>
</evidence>
<dbReference type="Pfam" id="PF04082">
    <property type="entry name" value="Fungal_trans"/>
    <property type="match status" value="1"/>
</dbReference>
<dbReference type="EMBL" id="DF933834">
    <property type="protein sequence ID" value="GAM40247.1"/>
    <property type="molecule type" value="Genomic_DNA"/>
</dbReference>
<evidence type="ECO:0000256" key="1">
    <source>
        <dbReference type="ARBA" id="ARBA00022723"/>
    </source>
</evidence>
<dbReference type="InterPro" id="IPR053181">
    <property type="entry name" value="EcdB-like_regulator"/>
</dbReference>
<dbReference type="InterPro" id="IPR036864">
    <property type="entry name" value="Zn2-C6_fun-type_DNA-bd_sf"/>
</dbReference>
<dbReference type="PANTHER" id="PTHR47785">
    <property type="entry name" value="ZN(II)2CYS6 TRANSCRIPTION FACTOR (EUROFUNG)-RELATED-RELATED"/>
    <property type="match status" value="1"/>
</dbReference>
<protein>
    <recommendedName>
        <fullName evidence="7">Zn(2)-C6 fungal-type domain-containing protein</fullName>
    </recommendedName>
</protein>
<dbReference type="GO" id="GO:0008270">
    <property type="term" value="F:zinc ion binding"/>
    <property type="evidence" value="ECO:0007669"/>
    <property type="project" value="InterPro"/>
</dbReference>
<feature type="compositionally biased region" description="Polar residues" evidence="6">
    <location>
        <begin position="17"/>
        <end position="27"/>
    </location>
</feature>
<keyword evidence="2" id="KW-0805">Transcription regulation</keyword>
<dbReference type="GO" id="GO:0000981">
    <property type="term" value="F:DNA-binding transcription factor activity, RNA polymerase II-specific"/>
    <property type="evidence" value="ECO:0007669"/>
    <property type="project" value="InterPro"/>
</dbReference>
<keyword evidence="1" id="KW-0479">Metal-binding</keyword>
<evidence type="ECO:0000256" key="4">
    <source>
        <dbReference type="ARBA" id="ARBA00023163"/>
    </source>
</evidence>
<dbReference type="CDD" id="cd12148">
    <property type="entry name" value="fungal_TF_MHR"/>
    <property type="match status" value="1"/>
</dbReference>
<evidence type="ECO:0000313" key="8">
    <source>
        <dbReference type="EMBL" id="GAM40247.1"/>
    </source>
</evidence>
<dbReference type="GO" id="GO:0006351">
    <property type="term" value="P:DNA-templated transcription"/>
    <property type="evidence" value="ECO:0007669"/>
    <property type="project" value="InterPro"/>
</dbReference>
<organism evidence="8 9">
    <name type="scientific">Talaromyces pinophilus</name>
    <name type="common">Penicillium pinophilum</name>
    <dbReference type="NCBI Taxonomy" id="128442"/>
    <lineage>
        <taxon>Eukaryota</taxon>
        <taxon>Fungi</taxon>
        <taxon>Dikarya</taxon>
        <taxon>Ascomycota</taxon>
        <taxon>Pezizomycotina</taxon>
        <taxon>Eurotiomycetes</taxon>
        <taxon>Eurotiomycetidae</taxon>
        <taxon>Eurotiales</taxon>
        <taxon>Trichocomaceae</taxon>
        <taxon>Talaromyces</taxon>
        <taxon>Talaromyces sect. Talaromyces</taxon>
    </lineage>
</organism>
<dbReference type="PROSITE" id="PS50048">
    <property type="entry name" value="ZN2_CY6_FUNGAL_2"/>
    <property type="match status" value="1"/>
</dbReference>
<gene>
    <name evidence="8" type="ORF">TCE0_038f12445</name>
</gene>
<proteinExistence type="predicted"/>
<dbReference type="PROSITE" id="PS00463">
    <property type="entry name" value="ZN2_CY6_FUNGAL_1"/>
    <property type="match status" value="1"/>
</dbReference>
<dbReference type="AlphaFoldDB" id="A0A0B8MY06"/>
<evidence type="ECO:0000256" key="5">
    <source>
        <dbReference type="ARBA" id="ARBA00023242"/>
    </source>
</evidence>